<dbReference type="Proteomes" id="UP000321857">
    <property type="component" value="Chromosome"/>
</dbReference>
<dbReference type="RefSeq" id="WP_147493165.1">
    <property type="nucleotide sequence ID" value="NZ_CP041659.1"/>
</dbReference>
<dbReference type="GO" id="GO:0016787">
    <property type="term" value="F:hydrolase activity"/>
    <property type="evidence" value="ECO:0007669"/>
    <property type="project" value="UniProtKB-KW"/>
</dbReference>
<evidence type="ECO:0000313" key="4">
    <source>
        <dbReference type="Proteomes" id="UP000321857"/>
    </source>
</evidence>
<keyword evidence="4" id="KW-1185">Reference proteome</keyword>
<keyword evidence="1 3" id="KW-0378">Hydrolase</keyword>
<dbReference type="InterPro" id="IPR001279">
    <property type="entry name" value="Metallo-B-lactamas"/>
</dbReference>
<dbReference type="InterPro" id="IPR036866">
    <property type="entry name" value="RibonucZ/Hydroxyglut_hydro"/>
</dbReference>
<dbReference type="AlphaFoldDB" id="A0A516IP60"/>
<accession>A0A516IP60</accession>
<evidence type="ECO:0000259" key="2">
    <source>
        <dbReference type="Pfam" id="PF12706"/>
    </source>
</evidence>
<evidence type="ECO:0000313" key="3">
    <source>
        <dbReference type="EMBL" id="QDP18703.1"/>
    </source>
</evidence>
<gene>
    <name evidence="3" type="ORF">FMM02_01250</name>
</gene>
<feature type="domain" description="Metallo-beta-lactamase" evidence="2">
    <location>
        <begin position="53"/>
        <end position="258"/>
    </location>
</feature>
<sequence length="294" mass="32026">MEQTAFAKAVLGVGSALSLVSLGGHPARAEEPCPVKALWVGGPTLVFRFGPIRIVTDPVLGKGPSASRMFDPNSGTPDSVHARLLRLPEVDLDPADLVLISHDHADHLGEIVLARLKDRRFVLPLVQAETLRGRGAADVLGLPWRSSHTVHREGYSVRITAVPAQHSERPERLALLGDVNGYWLEFRHGAYRRTVYWTGDSFPMPAEISADLRHPDLLVAHLGGVGAEGPLGQVTMGARQALSFARAVEPKAVLPIHHSTFSDYRGPIETFERAAASQPWRLERVAEGEELVLQ</sequence>
<dbReference type="SUPFAM" id="SSF56281">
    <property type="entry name" value="Metallo-hydrolase/oxidoreductase"/>
    <property type="match status" value="1"/>
</dbReference>
<protein>
    <submittedName>
        <fullName evidence="3">MBL fold metallo-hydrolase</fullName>
    </submittedName>
</protein>
<dbReference type="OrthoDB" id="9805728at2"/>
<dbReference type="EMBL" id="CP041659">
    <property type="protein sequence ID" value="QDP18703.1"/>
    <property type="molecule type" value="Genomic_DNA"/>
</dbReference>
<proteinExistence type="predicted"/>
<reference evidence="3 4" key="1">
    <citation type="submission" date="2019-07" db="EMBL/GenBank/DDBJ databases">
        <title>Sphingomonas AE3 Genome sequencing and assembly.</title>
        <authorList>
            <person name="Kim H."/>
        </authorList>
    </citation>
    <scope>NUCLEOTIDE SEQUENCE [LARGE SCALE GENOMIC DNA]</scope>
    <source>
        <strain evidence="3 4">AE3</strain>
    </source>
</reference>
<dbReference type="PANTHER" id="PTHR43546">
    <property type="entry name" value="UPF0173 METAL-DEPENDENT HYDROLASE MJ1163-RELATED"/>
    <property type="match status" value="1"/>
</dbReference>
<dbReference type="PANTHER" id="PTHR43546:SF9">
    <property type="entry name" value="L-ASCORBATE-6-PHOSPHATE LACTONASE ULAG-RELATED"/>
    <property type="match status" value="1"/>
</dbReference>
<name>A0A516IP60_9SPHN</name>
<dbReference type="InterPro" id="IPR050114">
    <property type="entry name" value="UPF0173_UPF0282_UlaG_hydrolase"/>
</dbReference>
<dbReference type="Pfam" id="PF12706">
    <property type="entry name" value="Lactamase_B_2"/>
    <property type="match status" value="1"/>
</dbReference>
<dbReference type="KEGG" id="sxa:FMM02_01250"/>
<evidence type="ECO:0000256" key="1">
    <source>
        <dbReference type="ARBA" id="ARBA00022801"/>
    </source>
</evidence>
<organism evidence="3 4">
    <name type="scientific">Sphingomonas xanthus</name>
    <dbReference type="NCBI Taxonomy" id="2594473"/>
    <lineage>
        <taxon>Bacteria</taxon>
        <taxon>Pseudomonadati</taxon>
        <taxon>Pseudomonadota</taxon>
        <taxon>Alphaproteobacteria</taxon>
        <taxon>Sphingomonadales</taxon>
        <taxon>Sphingomonadaceae</taxon>
        <taxon>Sphingomonas</taxon>
    </lineage>
</organism>
<dbReference type="Gene3D" id="3.60.15.10">
    <property type="entry name" value="Ribonuclease Z/Hydroxyacylglutathione hydrolase-like"/>
    <property type="match status" value="1"/>
</dbReference>